<organism evidence="2 3">
    <name type="scientific">Tupaia chinensis</name>
    <name type="common">Chinese tree shrew</name>
    <name type="synonym">Tupaia belangeri chinensis</name>
    <dbReference type="NCBI Taxonomy" id="246437"/>
    <lineage>
        <taxon>Eukaryota</taxon>
        <taxon>Metazoa</taxon>
        <taxon>Chordata</taxon>
        <taxon>Craniata</taxon>
        <taxon>Vertebrata</taxon>
        <taxon>Euteleostomi</taxon>
        <taxon>Mammalia</taxon>
        <taxon>Eutheria</taxon>
        <taxon>Euarchontoglires</taxon>
        <taxon>Scandentia</taxon>
        <taxon>Tupaiidae</taxon>
        <taxon>Tupaia</taxon>
    </lineage>
</organism>
<accession>L9KQ27</accession>
<keyword evidence="1" id="KW-0732">Signal</keyword>
<reference evidence="3" key="1">
    <citation type="submission" date="2012-07" db="EMBL/GenBank/DDBJ databases">
        <title>Genome of the Chinese tree shrew, a rising model animal genetically related to primates.</title>
        <authorList>
            <person name="Zhang G."/>
            <person name="Fan Y."/>
            <person name="Yao Y."/>
            <person name="Huang Z."/>
        </authorList>
    </citation>
    <scope>NUCLEOTIDE SEQUENCE [LARGE SCALE GENOMIC DNA]</scope>
</reference>
<feature type="chain" id="PRO_5003999598" evidence="1">
    <location>
        <begin position="33"/>
        <end position="116"/>
    </location>
</feature>
<keyword evidence="3" id="KW-1185">Reference proteome</keyword>
<dbReference type="AlphaFoldDB" id="L9KQ27"/>
<gene>
    <name evidence="2" type="ORF">TREES_T100002959</name>
</gene>
<dbReference type="EMBL" id="KB320703">
    <property type="protein sequence ID" value="ELW65025.1"/>
    <property type="molecule type" value="Genomic_DNA"/>
</dbReference>
<evidence type="ECO:0000256" key="1">
    <source>
        <dbReference type="SAM" id="SignalP"/>
    </source>
</evidence>
<evidence type="ECO:0000313" key="2">
    <source>
        <dbReference type="EMBL" id="ELW65025.1"/>
    </source>
</evidence>
<proteinExistence type="predicted"/>
<feature type="signal peptide" evidence="1">
    <location>
        <begin position="1"/>
        <end position="32"/>
    </location>
</feature>
<reference evidence="3" key="2">
    <citation type="journal article" date="2013" name="Nat. Commun.">
        <title>Genome of the Chinese tree shrew.</title>
        <authorList>
            <person name="Fan Y."/>
            <person name="Huang Z.Y."/>
            <person name="Cao C.C."/>
            <person name="Chen C.S."/>
            <person name="Chen Y.X."/>
            <person name="Fan D.D."/>
            <person name="He J."/>
            <person name="Hou H.L."/>
            <person name="Hu L."/>
            <person name="Hu X.T."/>
            <person name="Jiang X.T."/>
            <person name="Lai R."/>
            <person name="Lang Y.S."/>
            <person name="Liang B."/>
            <person name="Liao S.G."/>
            <person name="Mu D."/>
            <person name="Ma Y.Y."/>
            <person name="Niu Y.Y."/>
            <person name="Sun X.Q."/>
            <person name="Xia J.Q."/>
            <person name="Xiao J."/>
            <person name="Xiong Z.Q."/>
            <person name="Xu L."/>
            <person name="Yang L."/>
            <person name="Zhang Y."/>
            <person name="Zhao W."/>
            <person name="Zhao X.D."/>
            <person name="Zheng Y.T."/>
            <person name="Zhou J.M."/>
            <person name="Zhu Y.B."/>
            <person name="Zhang G.J."/>
            <person name="Wang J."/>
            <person name="Yao Y.G."/>
        </authorList>
    </citation>
    <scope>NUCLEOTIDE SEQUENCE [LARGE SCALE GENOMIC DNA]</scope>
</reference>
<evidence type="ECO:0000313" key="3">
    <source>
        <dbReference type="Proteomes" id="UP000011518"/>
    </source>
</evidence>
<protein>
    <submittedName>
        <fullName evidence="2">Uncharacterized protein</fullName>
    </submittedName>
</protein>
<dbReference type="Proteomes" id="UP000011518">
    <property type="component" value="Unassembled WGS sequence"/>
</dbReference>
<sequence length="116" mass="12093">MVRAADMCPGAGSSLFQILCTALWVGQPGVSAGMTLRGVVLLCACLRGEREKGFLLLEPPRPGAAGCTGDSGEVKRAQPGKRQFDLQELLPPGGHTCPLAVACMDAVLLCRVVSEI</sequence>
<dbReference type="InParanoid" id="L9KQ27"/>
<name>L9KQ27_TUPCH</name>